<dbReference type="HOGENOM" id="CLU_016902_12_4_1"/>
<feature type="domain" description="Pseudouridine synthase RsuA/RluA-like" evidence="5">
    <location>
        <begin position="152"/>
        <end position="339"/>
    </location>
</feature>
<comment type="similarity">
    <text evidence="3">Belongs to the pseudouridine synthase RluA family.</text>
</comment>
<keyword evidence="7" id="KW-1185">Reference proteome</keyword>
<dbReference type="CDD" id="cd02557">
    <property type="entry name" value="PseudoU_synth_ScRIB2"/>
    <property type="match status" value="1"/>
</dbReference>
<keyword evidence="3" id="KW-0413">Isomerase</keyword>
<dbReference type="Proteomes" id="UP000028045">
    <property type="component" value="Unassembled WGS sequence"/>
</dbReference>
<evidence type="ECO:0000256" key="1">
    <source>
        <dbReference type="PIRSR" id="PIRSR606225-1"/>
    </source>
</evidence>
<protein>
    <recommendedName>
        <fullName evidence="3">Pseudouridine synthase</fullName>
        <ecNumber evidence="3">5.4.99.-</ecNumber>
    </recommendedName>
</protein>
<evidence type="ECO:0000259" key="5">
    <source>
        <dbReference type="Pfam" id="PF00849"/>
    </source>
</evidence>
<dbReference type="PANTHER" id="PTHR21600">
    <property type="entry name" value="MITOCHONDRIAL RNA PSEUDOURIDINE SYNTHASE"/>
    <property type="match status" value="1"/>
</dbReference>
<feature type="region of interest" description="Disordered" evidence="4">
    <location>
        <begin position="284"/>
        <end position="305"/>
    </location>
</feature>
<evidence type="ECO:0000313" key="6">
    <source>
        <dbReference type="EMBL" id="KEY68233.1"/>
    </source>
</evidence>
<comment type="function">
    <text evidence="3">Responsible for synthesis of pseudouridine from uracil.</text>
</comment>
<organism evidence="6 7">
    <name type="scientific">Stachybotrys chartarum (strain CBS 109288 / IBT 7711)</name>
    <name type="common">Toxic black mold</name>
    <name type="synonym">Stilbospora chartarum</name>
    <dbReference type="NCBI Taxonomy" id="1280523"/>
    <lineage>
        <taxon>Eukaryota</taxon>
        <taxon>Fungi</taxon>
        <taxon>Dikarya</taxon>
        <taxon>Ascomycota</taxon>
        <taxon>Pezizomycotina</taxon>
        <taxon>Sordariomycetes</taxon>
        <taxon>Hypocreomycetidae</taxon>
        <taxon>Hypocreales</taxon>
        <taxon>Stachybotryaceae</taxon>
        <taxon>Stachybotrys</taxon>
    </lineage>
</organism>
<dbReference type="InterPro" id="IPR006224">
    <property type="entry name" value="PsdUridine_synth_RluA-like_CS"/>
</dbReference>
<comment type="catalytic activity">
    <reaction evidence="3">
        <text>a uridine in RNA = a pseudouridine in RNA</text>
        <dbReference type="Rhea" id="RHEA:48348"/>
        <dbReference type="Rhea" id="RHEA-COMP:12068"/>
        <dbReference type="Rhea" id="RHEA-COMP:12069"/>
        <dbReference type="ChEBI" id="CHEBI:65314"/>
        <dbReference type="ChEBI" id="CHEBI:65315"/>
    </reaction>
</comment>
<evidence type="ECO:0000256" key="3">
    <source>
        <dbReference type="RuleBase" id="RU362028"/>
    </source>
</evidence>
<dbReference type="OrthoDB" id="424794at2759"/>
<dbReference type="GO" id="GO:0003723">
    <property type="term" value="F:RNA binding"/>
    <property type="evidence" value="ECO:0007669"/>
    <property type="project" value="UniProtKB-KW"/>
</dbReference>
<keyword evidence="2" id="KW-0694">RNA-binding</keyword>
<accession>A0A084ASF4</accession>
<dbReference type="PROSITE" id="PS01129">
    <property type="entry name" value="PSI_RLU"/>
    <property type="match status" value="1"/>
</dbReference>
<dbReference type="InterPro" id="IPR006145">
    <property type="entry name" value="PsdUridine_synth_RsuA/RluA"/>
</dbReference>
<dbReference type="NCBIfam" id="TIGR00005">
    <property type="entry name" value="rluA_subfam"/>
    <property type="match status" value="1"/>
</dbReference>
<evidence type="ECO:0000256" key="2">
    <source>
        <dbReference type="PROSITE-ProRule" id="PRU00182"/>
    </source>
</evidence>
<gene>
    <name evidence="6" type="ORF">S7711_04767</name>
</gene>
<dbReference type="Pfam" id="PF00849">
    <property type="entry name" value="PseudoU_synth_2"/>
    <property type="match status" value="1"/>
</dbReference>
<evidence type="ECO:0000313" key="7">
    <source>
        <dbReference type="Proteomes" id="UP000028045"/>
    </source>
</evidence>
<dbReference type="GO" id="GO:0009982">
    <property type="term" value="F:pseudouridine synthase activity"/>
    <property type="evidence" value="ECO:0007669"/>
    <property type="project" value="InterPro"/>
</dbReference>
<dbReference type="GO" id="GO:0000455">
    <property type="term" value="P:enzyme-directed rRNA pseudouridine synthesis"/>
    <property type="evidence" value="ECO:0007669"/>
    <property type="project" value="TreeGrafter"/>
</dbReference>
<dbReference type="PROSITE" id="PS50889">
    <property type="entry name" value="S4"/>
    <property type="match status" value="1"/>
</dbReference>
<reference evidence="6 7" key="1">
    <citation type="journal article" date="2014" name="BMC Genomics">
        <title>Comparative genome sequencing reveals chemotype-specific gene clusters in the toxigenic black mold Stachybotrys.</title>
        <authorList>
            <person name="Semeiks J."/>
            <person name="Borek D."/>
            <person name="Otwinowski Z."/>
            <person name="Grishin N.V."/>
        </authorList>
    </citation>
    <scope>NUCLEOTIDE SEQUENCE [LARGE SCALE GENOMIC DNA]</scope>
    <source>
        <strain evidence="7">CBS 109288 / IBT 7711</strain>
    </source>
</reference>
<sequence>MTVPQASSAAVAATAKATDEPKTTRLKIYNRPGPAAPGEAPFVESIPDIWPAPYVFEDGLRRVQPYHYTYNTYCKGRWRDRSLIDIFESEFRDRPVEYYRKAMESGTIFVNQRVVGPDYIVRNNDLISHTMHRHEPPVTDEPIGIIHEDDELIVINKPAGIPVHTAGRYHFNSVVEILRAGRSRDFIPRPCNRLDRLTSGIMFFAKTPAAADAMMLQIRGRTVRKEYIARVVGHFPDGEIVCDEPILSISPKLGLNRVRANGKPARTVFKRLAYYAPPGEQDGLAHAAADAARPRTEQEREEDKADEIHKPWLKKKGYSIVRCLPVTGRTHQIRVHLQHLGHPIQNDPIYSNQRVWGLSLGQADPDATLNTDEDIISRLSRMGKEEEAQSAVDYYDKMIDRYETRRAEKLTGALCEECLTPLYSDPGDHELCLWLHSLRYEDAQGEWSYTSPLPKWALPPDGASGPTTVGGMAELVEAVKDENPELAG</sequence>
<dbReference type="InterPro" id="IPR050188">
    <property type="entry name" value="RluA_PseudoU_synthase"/>
</dbReference>
<name>A0A084ASF4_STACB</name>
<dbReference type="Gene3D" id="3.30.2350.10">
    <property type="entry name" value="Pseudouridine synthase"/>
    <property type="match status" value="1"/>
</dbReference>
<feature type="compositionally biased region" description="Basic and acidic residues" evidence="4">
    <location>
        <begin position="292"/>
        <end position="305"/>
    </location>
</feature>
<proteinExistence type="inferred from homology"/>
<dbReference type="AlphaFoldDB" id="A0A084ASF4"/>
<dbReference type="InterPro" id="IPR006225">
    <property type="entry name" value="PsdUridine_synth_RluC/D"/>
</dbReference>
<evidence type="ECO:0000256" key="4">
    <source>
        <dbReference type="SAM" id="MobiDB-lite"/>
    </source>
</evidence>
<feature type="active site" evidence="1">
    <location>
        <position position="195"/>
    </location>
</feature>
<dbReference type="EMBL" id="KL648585">
    <property type="protein sequence ID" value="KEY68233.1"/>
    <property type="molecule type" value="Genomic_DNA"/>
</dbReference>
<dbReference type="InterPro" id="IPR020103">
    <property type="entry name" value="PsdUridine_synth_cat_dom_sf"/>
</dbReference>
<dbReference type="PANTHER" id="PTHR21600:SF40">
    <property type="entry name" value="PSEUDOURIDYLATE SYNTHASE RPUSD2"/>
    <property type="match status" value="1"/>
</dbReference>
<dbReference type="EC" id="5.4.99.-" evidence="3"/>
<dbReference type="SUPFAM" id="SSF55120">
    <property type="entry name" value="Pseudouridine synthase"/>
    <property type="match status" value="1"/>
</dbReference>